<dbReference type="RefSeq" id="WP_319962594.1">
    <property type="nucleotide sequence ID" value="NZ_JAXARY010000020.1"/>
</dbReference>
<keyword evidence="14" id="KW-0675">Receptor</keyword>
<dbReference type="CDD" id="cd01347">
    <property type="entry name" value="ligand_gated_channel"/>
    <property type="match status" value="1"/>
</dbReference>
<feature type="region of interest" description="Disordered" evidence="10">
    <location>
        <begin position="59"/>
        <end position="89"/>
    </location>
</feature>
<evidence type="ECO:0000313" key="14">
    <source>
        <dbReference type="EMBL" id="MDX8129401.1"/>
    </source>
</evidence>
<feature type="domain" description="TonB-dependent receptor plug" evidence="13">
    <location>
        <begin position="72"/>
        <end position="170"/>
    </location>
</feature>
<dbReference type="Gene3D" id="2.40.170.20">
    <property type="entry name" value="TonB-dependent receptor, beta-barrel domain"/>
    <property type="match status" value="1"/>
</dbReference>
<keyword evidence="11" id="KW-0732">Signal</keyword>
<proteinExistence type="inferred from homology"/>
<evidence type="ECO:0000256" key="8">
    <source>
        <dbReference type="PROSITE-ProRule" id="PRU01360"/>
    </source>
</evidence>
<dbReference type="PANTHER" id="PTHR40980">
    <property type="entry name" value="PLUG DOMAIN-CONTAINING PROTEIN"/>
    <property type="match status" value="1"/>
</dbReference>
<evidence type="ECO:0000256" key="3">
    <source>
        <dbReference type="ARBA" id="ARBA00022452"/>
    </source>
</evidence>
<comment type="caution">
    <text evidence="14">The sequence shown here is derived from an EMBL/GenBank/DDBJ whole genome shotgun (WGS) entry which is preliminary data.</text>
</comment>
<keyword evidence="4 8" id="KW-0812">Transmembrane</keyword>
<dbReference type="PROSITE" id="PS52016">
    <property type="entry name" value="TONB_DEPENDENT_REC_3"/>
    <property type="match status" value="1"/>
</dbReference>
<evidence type="ECO:0000259" key="13">
    <source>
        <dbReference type="Pfam" id="PF07715"/>
    </source>
</evidence>
<dbReference type="PANTHER" id="PTHR40980:SF4">
    <property type="entry name" value="TONB-DEPENDENT RECEPTOR-LIKE BETA-BARREL DOMAIN-CONTAINING PROTEIN"/>
    <property type="match status" value="1"/>
</dbReference>
<sequence length="738" mass="81941">MTRPYSSLYWPSCALLPIGIVLAAPAGAETLAPGKAEVELREAELEDDKEQVLAETKVKSTAVPQNPRLADPVPKTGVSRDEFANRNNRRTGEIVKRMSGSVVDDPGESKDIKLRGLDKEYTRVQVDGVQLPNGGEKREFQVNQLPSFMVGQVNVLRNSSAEYENDGIAGRVEIKTREIPTEPKLEARFGYGGRNNMDGDLLHGQFGFGYKPVDWFGGMGAFDHLDNLIDRTRDKRFSTRKRELEHETERSHSDNVFSDLALFYDGGEFHAKPMLLNLDKLKVKTKLTTEPAKAGSGETETEDAVVSTSGATFTHRHNFSGGPVWESLFAYHSSTEDKDKNKVATKESAVGSGRFNLDKTTLERENKEDETWTLNSALRVPFTLGLRQELKFGGAVRERVRFRDKNAREISKTGVVRSTTTAKDNYYMTENYYAGFVQDNVWLNEAFSVMPGVRAEHVDLQSRTGDGSQADKTVTDLNPSFHALYRVRDDLSLRFAFSKSVNRPKFDELSPFAVDNGTTIVIGSPQLDPARALNYDLGGEYASGNLFLALNLFHKAITDIIEEVDTGVDQGGKDVYQVQNVGDGWTHGIELEQRLSLAGLGIPALQGAQLWANQTLLDSKVRDFAGNNRRFKQQPSFTANVGIDFSYAPTGTIVTAALNYLADRPEYKANGDVTMIESSLTLDLSARQQLYKGLSLFGEVDNVTNRERVDVENLANGTNTRKVENYGRTFMAGLTLQF</sequence>
<evidence type="ECO:0000256" key="10">
    <source>
        <dbReference type="SAM" id="MobiDB-lite"/>
    </source>
</evidence>
<evidence type="ECO:0000256" key="2">
    <source>
        <dbReference type="ARBA" id="ARBA00022448"/>
    </source>
</evidence>
<keyword evidence="7 8" id="KW-0998">Cell outer membrane</keyword>
<dbReference type="InterPro" id="IPR036942">
    <property type="entry name" value="Beta-barrel_TonB_sf"/>
</dbReference>
<dbReference type="InterPro" id="IPR000531">
    <property type="entry name" value="Beta-barrel_TonB"/>
</dbReference>
<evidence type="ECO:0000256" key="6">
    <source>
        <dbReference type="ARBA" id="ARBA00023136"/>
    </source>
</evidence>
<feature type="domain" description="TonB-dependent receptor-like beta-barrel" evidence="12">
    <location>
        <begin position="303"/>
        <end position="703"/>
    </location>
</feature>
<dbReference type="InterPro" id="IPR039426">
    <property type="entry name" value="TonB-dep_rcpt-like"/>
</dbReference>
<dbReference type="EMBL" id="JAXARY010000020">
    <property type="protein sequence ID" value="MDX8129401.1"/>
    <property type="molecule type" value="Genomic_DNA"/>
</dbReference>
<dbReference type="Pfam" id="PF07715">
    <property type="entry name" value="Plug"/>
    <property type="match status" value="1"/>
</dbReference>
<keyword evidence="5 9" id="KW-0798">TonB box</keyword>
<keyword evidence="3 8" id="KW-1134">Transmembrane beta strand</keyword>
<name>A0ABU4UJS5_9GAMM</name>
<dbReference type="InterPro" id="IPR012910">
    <property type="entry name" value="Plug_dom"/>
</dbReference>
<organism evidence="14 15">
    <name type="scientific">Methylomonas defluvii</name>
    <dbReference type="NCBI Taxonomy" id="3045149"/>
    <lineage>
        <taxon>Bacteria</taxon>
        <taxon>Pseudomonadati</taxon>
        <taxon>Pseudomonadota</taxon>
        <taxon>Gammaproteobacteria</taxon>
        <taxon>Methylococcales</taxon>
        <taxon>Methylococcaceae</taxon>
        <taxon>Methylomonas</taxon>
    </lineage>
</organism>
<evidence type="ECO:0000313" key="15">
    <source>
        <dbReference type="Proteomes" id="UP001284537"/>
    </source>
</evidence>
<keyword evidence="2 8" id="KW-0813">Transport</keyword>
<reference evidence="14 15" key="1">
    <citation type="submission" date="2023-11" db="EMBL/GenBank/DDBJ databases">
        <authorList>
            <person name="Ouyang M.-Y."/>
        </authorList>
    </citation>
    <scope>NUCLEOTIDE SEQUENCE [LARGE SCALE GENOMIC DNA]</scope>
    <source>
        <strain evidence="14 15">OY6</strain>
    </source>
</reference>
<dbReference type="Gene3D" id="2.170.130.10">
    <property type="entry name" value="TonB-dependent receptor, plug domain"/>
    <property type="match status" value="1"/>
</dbReference>
<evidence type="ECO:0000259" key="12">
    <source>
        <dbReference type="Pfam" id="PF00593"/>
    </source>
</evidence>
<dbReference type="SUPFAM" id="SSF56935">
    <property type="entry name" value="Porins"/>
    <property type="match status" value="1"/>
</dbReference>
<feature type="signal peptide" evidence="11">
    <location>
        <begin position="1"/>
        <end position="23"/>
    </location>
</feature>
<keyword evidence="15" id="KW-1185">Reference proteome</keyword>
<gene>
    <name evidence="14" type="ORF">QLH52_19025</name>
</gene>
<evidence type="ECO:0000256" key="1">
    <source>
        <dbReference type="ARBA" id="ARBA00004571"/>
    </source>
</evidence>
<feature type="chain" id="PRO_5047101706" evidence="11">
    <location>
        <begin position="24"/>
        <end position="738"/>
    </location>
</feature>
<keyword evidence="6 8" id="KW-0472">Membrane</keyword>
<dbReference type="InterPro" id="IPR037066">
    <property type="entry name" value="Plug_dom_sf"/>
</dbReference>
<evidence type="ECO:0000256" key="11">
    <source>
        <dbReference type="SAM" id="SignalP"/>
    </source>
</evidence>
<protein>
    <submittedName>
        <fullName evidence="14">TonB-dependent receptor</fullName>
    </submittedName>
</protein>
<evidence type="ECO:0000256" key="7">
    <source>
        <dbReference type="ARBA" id="ARBA00023237"/>
    </source>
</evidence>
<dbReference type="Proteomes" id="UP001284537">
    <property type="component" value="Unassembled WGS sequence"/>
</dbReference>
<accession>A0ABU4UJS5</accession>
<dbReference type="Pfam" id="PF00593">
    <property type="entry name" value="TonB_dep_Rec_b-barrel"/>
    <property type="match status" value="1"/>
</dbReference>
<comment type="similarity">
    <text evidence="8 9">Belongs to the TonB-dependent receptor family.</text>
</comment>
<evidence type="ECO:0000256" key="4">
    <source>
        <dbReference type="ARBA" id="ARBA00022692"/>
    </source>
</evidence>
<feature type="compositionally biased region" description="Basic and acidic residues" evidence="10">
    <location>
        <begin position="78"/>
        <end position="89"/>
    </location>
</feature>
<comment type="subcellular location">
    <subcellularLocation>
        <location evidence="1 8">Cell outer membrane</location>
        <topology evidence="1 8">Multi-pass membrane protein</topology>
    </subcellularLocation>
</comment>
<evidence type="ECO:0000256" key="5">
    <source>
        <dbReference type="ARBA" id="ARBA00023077"/>
    </source>
</evidence>
<evidence type="ECO:0000256" key="9">
    <source>
        <dbReference type="RuleBase" id="RU003357"/>
    </source>
</evidence>